<dbReference type="InterPro" id="IPR039424">
    <property type="entry name" value="SBP_5"/>
</dbReference>
<dbReference type="EMBL" id="QYCN01000059">
    <property type="protein sequence ID" value="RIY05342.1"/>
    <property type="molecule type" value="Genomic_DNA"/>
</dbReference>
<keyword evidence="3 4" id="KW-0732">Signal</keyword>
<evidence type="ECO:0000256" key="2">
    <source>
        <dbReference type="ARBA" id="ARBA00022448"/>
    </source>
</evidence>
<dbReference type="Gene3D" id="3.10.105.10">
    <property type="entry name" value="Dipeptide-binding Protein, Domain 3"/>
    <property type="match status" value="1"/>
</dbReference>
<dbReference type="Pfam" id="PF00496">
    <property type="entry name" value="SBP_bac_5"/>
    <property type="match status" value="1"/>
</dbReference>
<evidence type="ECO:0000256" key="1">
    <source>
        <dbReference type="ARBA" id="ARBA00005695"/>
    </source>
</evidence>
<keyword evidence="2" id="KW-0813">Transport</keyword>
<dbReference type="GO" id="GO:0030288">
    <property type="term" value="C:outer membrane-bounded periplasmic space"/>
    <property type="evidence" value="ECO:0007669"/>
    <property type="project" value="UniProtKB-ARBA"/>
</dbReference>
<evidence type="ECO:0000259" key="5">
    <source>
        <dbReference type="Pfam" id="PF00496"/>
    </source>
</evidence>
<reference evidence="6 7" key="2">
    <citation type="submission" date="2019-01" db="EMBL/GenBank/DDBJ databases">
        <title>Hymenobacter humicola sp. nov., isolated from soils in Antarctica.</title>
        <authorList>
            <person name="Sedlacek I."/>
            <person name="Holochova P."/>
            <person name="Kralova S."/>
            <person name="Pantucek R."/>
            <person name="Stankova E."/>
            <person name="Vrbovska V."/>
            <person name="Kristofova L."/>
            <person name="Svec P."/>
            <person name="Busse H.-J."/>
        </authorList>
    </citation>
    <scope>NUCLEOTIDE SEQUENCE [LARGE SCALE GENOMIC DNA]</scope>
    <source>
        <strain evidence="6 7">CCM 8852</strain>
    </source>
</reference>
<feature type="domain" description="Solute-binding protein family 5" evidence="5">
    <location>
        <begin position="74"/>
        <end position="481"/>
    </location>
</feature>
<reference evidence="6 7" key="1">
    <citation type="submission" date="2018-09" db="EMBL/GenBank/DDBJ databases">
        <authorList>
            <person name="Zeman M."/>
            <person name="Pardy F."/>
        </authorList>
    </citation>
    <scope>NUCLEOTIDE SEQUENCE [LARGE SCALE GENOMIC DNA]</scope>
    <source>
        <strain evidence="6 7">CCM 8852</strain>
    </source>
</reference>
<evidence type="ECO:0000313" key="6">
    <source>
        <dbReference type="EMBL" id="RIY05342.1"/>
    </source>
</evidence>
<dbReference type="GO" id="GO:0015833">
    <property type="term" value="P:peptide transport"/>
    <property type="evidence" value="ECO:0007669"/>
    <property type="project" value="TreeGrafter"/>
</dbReference>
<feature type="signal peptide" evidence="4">
    <location>
        <begin position="1"/>
        <end position="26"/>
    </location>
</feature>
<dbReference type="RefSeq" id="WP_119657698.1">
    <property type="nucleotide sequence ID" value="NZ_JBHUOI010000071.1"/>
</dbReference>
<sequence>MKQLFRGFVVSLSALILTFCSTSPDATTSLVVRIRWASDPDNLDPLVVSNSSASEVANLTYCSLLKASEADNDFVPWLAEAMPIVQWADDSLLLVSYRLRPEATWDNGSPVLARDVAFTLKVMNCPGLPTEMDQAMFGFIRDIRLDPTDARRFTLVCVGQSPDHVRSSGDFSILPEYVLDPEGQLRSIALPALRQTSRPVPAVVVAFARRYQALELNKHPERLPGCGPYRISDWQKGRYLTLARKTRWWADTLSSPPPVLQAFPDQLTYQIIPDAATATLALRRGEIDLYSLMPAAEFVRLQQSAADQQRLRFSATDSYEFLAASFDVRKSILRDALTRRALSQLFDVAALVQATQQGAAVPSVGLISPRVKAYYHDSLPLLRFDPTTAVSLLQQAGWQRRGAGPWTRPNAQGQPEQLRLDLSYRTGEPAYETAARQFSAAARAVGVAVNLRPTEQSVLSRQLRAGATDMSIRTFSGNPFSYDFTPLLHSRGIGASNNTGFSLPASDELIDRIATTDDPARKARLLRQFQLLLHQERPFTVLYFLRYRLAAAARLRVPVTGLKPGYEAARIRVEVPQL</sequence>
<dbReference type="InterPro" id="IPR030678">
    <property type="entry name" value="Peptide/Ni-bd"/>
</dbReference>
<dbReference type="Gene3D" id="3.40.190.10">
    <property type="entry name" value="Periplasmic binding protein-like II"/>
    <property type="match status" value="1"/>
</dbReference>
<dbReference type="PANTHER" id="PTHR30290:SF9">
    <property type="entry name" value="OLIGOPEPTIDE-BINDING PROTEIN APPA"/>
    <property type="match status" value="1"/>
</dbReference>
<evidence type="ECO:0000256" key="4">
    <source>
        <dbReference type="SAM" id="SignalP"/>
    </source>
</evidence>
<accession>A0A418QJM7</accession>
<feature type="chain" id="PRO_5019021257" evidence="4">
    <location>
        <begin position="27"/>
        <end position="578"/>
    </location>
</feature>
<protein>
    <submittedName>
        <fullName evidence="6">ABC transporter substrate-binding protein</fullName>
    </submittedName>
</protein>
<dbReference type="PANTHER" id="PTHR30290">
    <property type="entry name" value="PERIPLASMIC BINDING COMPONENT OF ABC TRANSPORTER"/>
    <property type="match status" value="1"/>
</dbReference>
<dbReference type="InterPro" id="IPR000914">
    <property type="entry name" value="SBP_5_dom"/>
</dbReference>
<evidence type="ECO:0000313" key="7">
    <source>
        <dbReference type="Proteomes" id="UP000284250"/>
    </source>
</evidence>
<dbReference type="SUPFAM" id="SSF53850">
    <property type="entry name" value="Periplasmic binding protein-like II"/>
    <property type="match status" value="1"/>
</dbReference>
<comment type="similarity">
    <text evidence="1">Belongs to the bacterial solute-binding protein 5 family.</text>
</comment>
<dbReference type="PIRSF" id="PIRSF002741">
    <property type="entry name" value="MppA"/>
    <property type="match status" value="1"/>
</dbReference>
<dbReference type="AlphaFoldDB" id="A0A418QJM7"/>
<dbReference type="GO" id="GO:1904680">
    <property type="term" value="F:peptide transmembrane transporter activity"/>
    <property type="evidence" value="ECO:0007669"/>
    <property type="project" value="TreeGrafter"/>
</dbReference>
<organism evidence="6 7">
    <name type="scientific">Hymenobacter rubripertinctus</name>
    <dbReference type="NCBI Taxonomy" id="2029981"/>
    <lineage>
        <taxon>Bacteria</taxon>
        <taxon>Pseudomonadati</taxon>
        <taxon>Bacteroidota</taxon>
        <taxon>Cytophagia</taxon>
        <taxon>Cytophagales</taxon>
        <taxon>Hymenobacteraceae</taxon>
        <taxon>Hymenobacter</taxon>
    </lineage>
</organism>
<dbReference type="GO" id="GO:0043190">
    <property type="term" value="C:ATP-binding cassette (ABC) transporter complex"/>
    <property type="evidence" value="ECO:0007669"/>
    <property type="project" value="InterPro"/>
</dbReference>
<comment type="caution">
    <text evidence="6">The sequence shown here is derived from an EMBL/GenBank/DDBJ whole genome shotgun (WGS) entry which is preliminary data.</text>
</comment>
<name>A0A418QJM7_9BACT</name>
<dbReference type="CDD" id="cd00995">
    <property type="entry name" value="PBP2_NikA_DppA_OppA_like"/>
    <property type="match status" value="1"/>
</dbReference>
<gene>
    <name evidence="6" type="ORF">D0T11_20570</name>
</gene>
<proteinExistence type="inferred from homology"/>
<dbReference type="Proteomes" id="UP000284250">
    <property type="component" value="Unassembled WGS sequence"/>
</dbReference>
<evidence type="ECO:0000256" key="3">
    <source>
        <dbReference type="ARBA" id="ARBA00022729"/>
    </source>
</evidence>
<dbReference type="OrthoDB" id="9772924at2"/>
<keyword evidence="7" id="KW-1185">Reference proteome</keyword>